<organism evidence="2">
    <name type="scientific">Eutreptiella gymnastica</name>
    <dbReference type="NCBI Taxonomy" id="73025"/>
    <lineage>
        <taxon>Eukaryota</taxon>
        <taxon>Discoba</taxon>
        <taxon>Euglenozoa</taxon>
        <taxon>Euglenida</taxon>
        <taxon>Spirocuta</taxon>
        <taxon>Euglenophyceae</taxon>
        <taxon>Eutreptiales</taxon>
        <taxon>Eutreptiaceae</taxon>
        <taxon>Eutreptiella</taxon>
    </lineage>
</organism>
<evidence type="ECO:0000313" key="2">
    <source>
        <dbReference type="EMBL" id="CAE0810515.1"/>
    </source>
</evidence>
<proteinExistence type="predicted"/>
<name>A0A7S4CYK5_9EUGL</name>
<protein>
    <submittedName>
        <fullName evidence="2">Uncharacterized protein</fullName>
    </submittedName>
</protein>
<sequence length="122" mass="13426">MKSRRCAHTHQLPGAEVWGGVWDTGQGRLRPEALGSSRRAVQSTGGGYWGQRAACIMDTSHAPPKTARGHPHRRLKTRHGVESHACSTSHHQRALGLQWGNRWAAPVLSNVATCARNYNSRD</sequence>
<dbReference type="AlphaFoldDB" id="A0A7S4CYK5"/>
<evidence type="ECO:0000256" key="1">
    <source>
        <dbReference type="SAM" id="MobiDB-lite"/>
    </source>
</evidence>
<feature type="compositionally biased region" description="Basic residues" evidence="1">
    <location>
        <begin position="67"/>
        <end position="78"/>
    </location>
</feature>
<dbReference type="EMBL" id="HBJA01061338">
    <property type="protein sequence ID" value="CAE0810515.1"/>
    <property type="molecule type" value="Transcribed_RNA"/>
</dbReference>
<gene>
    <name evidence="2" type="ORF">EGYM00163_LOCUS21650</name>
</gene>
<accession>A0A7S4CYK5</accession>
<feature type="region of interest" description="Disordered" evidence="1">
    <location>
        <begin position="60"/>
        <end position="87"/>
    </location>
</feature>
<reference evidence="2" key="1">
    <citation type="submission" date="2021-01" db="EMBL/GenBank/DDBJ databases">
        <authorList>
            <person name="Corre E."/>
            <person name="Pelletier E."/>
            <person name="Niang G."/>
            <person name="Scheremetjew M."/>
            <person name="Finn R."/>
            <person name="Kale V."/>
            <person name="Holt S."/>
            <person name="Cochrane G."/>
            <person name="Meng A."/>
            <person name="Brown T."/>
            <person name="Cohen L."/>
        </authorList>
    </citation>
    <scope>NUCLEOTIDE SEQUENCE</scope>
    <source>
        <strain evidence="2">CCMP1594</strain>
    </source>
</reference>